<keyword evidence="4" id="KW-1185">Reference proteome</keyword>
<gene>
    <name evidence="3" type="ORF">J7S20_12680</name>
</gene>
<dbReference type="PROSITE" id="PS51257">
    <property type="entry name" value="PROKAR_LIPOPROTEIN"/>
    <property type="match status" value="1"/>
</dbReference>
<sequence>MRTRSLALALALLAAGCVPQSPPPLPAPQPSPVPTPAPAPVPTPSPTPQPTGDWRDWPLTPGDWTYRQDDRGSLALFGQPGEDALFVIRCDKQRGQVYLSRAGLIQGPLPITIRTTSMTRTVSASPTGGTPPYAAAALAPGDRLLDAMSFSRGRFIVEAAGMPTLVIPAWSEVPRVTEDCR</sequence>
<dbReference type="EMBL" id="JAGRQC010000004">
    <property type="protein sequence ID" value="MBR0553357.1"/>
    <property type="molecule type" value="Genomic_DNA"/>
</dbReference>
<protein>
    <recommendedName>
        <fullName evidence="5">Lipoprotein</fullName>
    </recommendedName>
</protein>
<dbReference type="AlphaFoldDB" id="A0A8T4IFF6"/>
<feature type="chain" id="PRO_5035763739" description="Lipoprotein" evidence="2">
    <location>
        <begin position="21"/>
        <end position="181"/>
    </location>
</feature>
<evidence type="ECO:0000313" key="3">
    <source>
        <dbReference type="EMBL" id="MBR0553357.1"/>
    </source>
</evidence>
<feature type="signal peptide" evidence="2">
    <location>
        <begin position="1"/>
        <end position="20"/>
    </location>
</feature>
<evidence type="ECO:0000256" key="1">
    <source>
        <dbReference type="SAM" id="MobiDB-lite"/>
    </source>
</evidence>
<comment type="caution">
    <text evidence="3">The sequence shown here is derived from an EMBL/GenBank/DDBJ whole genome shotgun (WGS) entry which is preliminary data.</text>
</comment>
<evidence type="ECO:0000256" key="2">
    <source>
        <dbReference type="SAM" id="SignalP"/>
    </source>
</evidence>
<accession>A0A8T4IFF6</accession>
<organism evidence="3 4">
    <name type="scientific">Stakelama marina</name>
    <dbReference type="NCBI Taxonomy" id="2826939"/>
    <lineage>
        <taxon>Bacteria</taxon>
        <taxon>Pseudomonadati</taxon>
        <taxon>Pseudomonadota</taxon>
        <taxon>Alphaproteobacteria</taxon>
        <taxon>Sphingomonadales</taxon>
        <taxon>Sphingomonadaceae</taxon>
        <taxon>Stakelama</taxon>
    </lineage>
</organism>
<reference evidence="3" key="1">
    <citation type="submission" date="2021-04" db="EMBL/GenBank/DDBJ databases">
        <title>Ouciella asimina sp. nov., isolated from the surface seawater in the hydrothermal field of Okinawa Trough.</title>
        <authorList>
            <person name="Shuang W."/>
        </authorList>
    </citation>
    <scope>NUCLEOTIDE SEQUENCE</scope>
    <source>
        <strain evidence="3">LXI357</strain>
    </source>
</reference>
<feature type="compositionally biased region" description="Pro residues" evidence="1">
    <location>
        <begin position="20"/>
        <end position="49"/>
    </location>
</feature>
<dbReference type="RefSeq" id="WP_284054625.1">
    <property type="nucleotide sequence ID" value="NZ_JAGRQC010000004.1"/>
</dbReference>
<dbReference type="Proteomes" id="UP000676996">
    <property type="component" value="Unassembled WGS sequence"/>
</dbReference>
<proteinExistence type="predicted"/>
<feature type="region of interest" description="Disordered" evidence="1">
    <location>
        <begin position="19"/>
        <end position="60"/>
    </location>
</feature>
<evidence type="ECO:0000313" key="4">
    <source>
        <dbReference type="Proteomes" id="UP000676996"/>
    </source>
</evidence>
<evidence type="ECO:0008006" key="5">
    <source>
        <dbReference type="Google" id="ProtNLM"/>
    </source>
</evidence>
<keyword evidence="2" id="KW-0732">Signal</keyword>
<name>A0A8T4IFF6_9SPHN</name>